<sequence length="120" mass="12564">MSGPPSPWFYIGCGSAALSVCLGAFGAHGLRAKGISTEQLKIWETATHYHMSHSVGLIIAAQTLGRNRFNWSAALFSAGIVLFSGSLYALVLSDQKWLGAVTPVGGLAFIGAWGLLALAK</sequence>
<dbReference type="PANTHER" id="PTHR43461">
    <property type="entry name" value="TRANSMEMBRANE PROTEIN 256"/>
    <property type="match status" value="1"/>
</dbReference>
<dbReference type="InParanoid" id="A0A0G4EBW5"/>
<keyword evidence="7" id="KW-1185">Reference proteome</keyword>
<evidence type="ECO:0000256" key="5">
    <source>
        <dbReference type="SAM" id="Phobius"/>
    </source>
</evidence>
<dbReference type="GO" id="GO:0016020">
    <property type="term" value="C:membrane"/>
    <property type="evidence" value="ECO:0007669"/>
    <property type="project" value="UniProtKB-SubCell"/>
</dbReference>
<gene>
    <name evidence="6" type="ORF">Vbra_4730</name>
</gene>
<dbReference type="Proteomes" id="UP000041254">
    <property type="component" value="Unassembled WGS sequence"/>
</dbReference>
<dbReference type="OMA" id="VEYQFYH"/>
<evidence type="ECO:0000256" key="2">
    <source>
        <dbReference type="ARBA" id="ARBA00022692"/>
    </source>
</evidence>
<dbReference type="Pfam" id="PF04241">
    <property type="entry name" value="DUF423"/>
    <property type="match status" value="1"/>
</dbReference>
<keyword evidence="2 5" id="KW-0812">Transmembrane</keyword>
<dbReference type="AlphaFoldDB" id="A0A0G4EBW5"/>
<accession>A0A0G4EBW5</accession>
<keyword evidence="4 5" id="KW-0472">Membrane</keyword>
<feature type="transmembrane region" description="Helical" evidence="5">
    <location>
        <begin position="6"/>
        <end position="27"/>
    </location>
</feature>
<dbReference type="EMBL" id="CDMY01000144">
    <property type="protein sequence ID" value="CEL93150.1"/>
    <property type="molecule type" value="Genomic_DNA"/>
</dbReference>
<protein>
    <recommendedName>
        <fullName evidence="8">DUF423-domain-containing protein</fullName>
    </recommendedName>
</protein>
<comment type="subcellular location">
    <subcellularLocation>
        <location evidence="1">Membrane</location>
        <topology evidence="1">Multi-pass membrane protein</topology>
    </subcellularLocation>
</comment>
<dbReference type="OrthoDB" id="269173at2759"/>
<dbReference type="VEuPathDB" id="CryptoDB:Vbra_4730"/>
<dbReference type="InterPro" id="IPR006696">
    <property type="entry name" value="DUF423"/>
</dbReference>
<proteinExistence type="predicted"/>
<evidence type="ECO:0000256" key="3">
    <source>
        <dbReference type="ARBA" id="ARBA00022989"/>
    </source>
</evidence>
<feature type="transmembrane region" description="Helical" evidence="5">
    <location>
        <begin position="71"/>
        <end position="91"/>
    </location>
</feature>
<feature type="transmembrane region" description="Helical" evidence="5">
    <location>
        <begin position="97"/>
        <end position="119"/>
    </location>
</feature>
<evidence type="ECO:0000256" key="4">
    <source>
        <dbReference type="ARBA" id="ARBA00023136"/>
    </source>
</evidence>
<organism evidence="6 7">
    <name type="scientific">Vitrella brassicaformis (strain CCMP3155)</name>
    <dbReference type="NCBI Taxonomy" id="1169540"/>
    <lineage>
        <taxon>Eukaryota</taxon>
        <taxon>Sar</taxon>
        <taxon>Alveolata</taxon>
        <taxon>Colpodellida</taxon>
        <taxon>Vitrellaceae</taxon>
        <taxon>Vitrella</taxon>
    </lineage>
</organism>
<dbReference type="PANTHER" id="PTHR43461:SF1">
    <property type="entry name" value="TRANSMEMBRANE PROTEIN 256"/>
    <property type="match status" value="1"/>
</dbReference>
<reference evidence="6 7" key="1">
    <citation type="submission" date="2014-11" db="EMBL/GenBank/DDBJ databases">
        <authorList>
            <person name="Zhu J."/>
            <person name="Qi W."/>
            <person name="Song R."/>
        </authorList>
    </citation>
    <scope>NUCLEOTIDE SEQUENCE [LARGE SCALE GENOMIC DNA]</scope>
</reference>
<keyword evidence="3 5" id="KW-1133">Transmembrane helix</keyword>
<evidence type="ECO:0000313" key="6">
    <source>
        <dbReference type="EMBL" id="CEL93150.1"/>
    </source>
</evidence>
<name>A0A0G4EBW5_VITBC</name>
<evidence type="ECO:0000256" key="1">
    <source>
        <dbReference type="ARBA" id="ARBA00004141"/>
    </source>
</evidence>
<evidence type="ECO:0008006" key="8">
    <source>
        <dbReference type="Google" id="ProtNLM"/>
    </source>
</evidence>
<evidence type="ECO:0000313" key="7">
    <source>
        <dbReference type="Proteomes" id="UP000041254"/>
    </source>
</evidence>